<reference evidence="3" key="1">
    <citation type="journal article" date="2021" name="PeerJ">
        <title>Extensive microbial diversity within the chicken gut microbiome revealed by metagenomics and culture.</title>
        <authorList>
            <person name="Gilroy R."/>
            <person name="Ravi A."/>
            <person name="Getino M."/>
            <person name="Pursley I."/>
            <person name="Horton D.L."/>
            <person name="Alikhan N.F."/>
            <person name="Baker D."/>
            <person name="Gharbi K."/>
            <person name="Hall N."/>
            <person name="Watson M."/>
            <person name="Adriaenssens E.M."/>
            <person name="Foster-Nyarko E."/>
            <person name="Jarju S."/>
            <person name="Secka A."/>
            <person name="Antonio M."/>
            <person name="Oren A."/>
            <person name="Chaudhuri R.R."/>
            <person name="La Ragione R."/>
            <person name="Hildebrand F."/>
            <person name="Pallen M.J."/>
        </authorList>
    </citation>
    <scope>NUCLEOTIDE SEQUENCE</scope>
    <source>
        <strain evidence="3">ChiHjej11B10-19426</strain>
    </source>
</reference>
<feature type="domain" description="GmrSD restriction endonucleases N-terminal" evidence="1">
    <location>
        <begin position="179"/>
        <end position="333"/>
    </location>
</feature>
<protein>
    <submittedName>
        <fullName evidence="3">DUF262 domain-containing protein</fullName>
    </submittedName>
</protein>
<dbReference type="InterPro" id="IPR057156">
    <property type="entry name" value="DUF7834"/>
</dbReference>
<accession>A0A9D2ILC4</accession>
<dbReference type="PANTHER" id="PTHR35149:SF2">
    <property type="entry name" value="DUF262 DOMAIN-CONTAINING PROTEIN"/>
    <property type="match status" value="1"/>
</dbReference>
<evidence type="ECO:0000259" key="1">
    <source>
        <dbReference type="Pfam" id="PF03235"/>
    </source>
</evidence>
<organism evidence="3 4">
    <name type="scientific">Candidatus Tidjanibacter faecipullorum</name>
    <dbReference type="NCBI Taxonomy" id="2838766"/>
    <lineage>
        <taxon>Bacteria</taxon>
        <taxon>Pseudomonadati</taxon>
        <taxon>Bacteroidota</taxon>
        <taxon>Bacteroidia</taxon>
        <taxon>Bacteroidales</taxon>
        <taxon>Rikenellaceae</taxon>
        <taxon>Tidjanibacter</taxon>
    </lineage>
</organism>
<dbReference type="Pfam" id="PF25202">
    <property type="entry name" value="DUF7834"/>
    <property type="match status" value="1"/>
</dbReference>
<evidence type="ECO:0000259" key="2">
    <source>
        <dbReference type="Pfam" id="PF25202"/>
    </source>
</evidence>
<feature type="domain" description="DUF7834" evidence="2">
    <location>
        <begin position="415"/>
        <end position="539"/>
    </location>
</feature>
<evidence type="ECO:0000313" key="4">
    <source>
        <dbReference type="Proteomes" id="UP000824014"/>
    </source>
</evidence>
<dbReference type="AlphaFoldDB" id="A0A9D2ILC4"/>
<comment type="caution">
    <text evidence="3">The sequence shown here is derived from an EMBL/GenBank/DDBJ whole genome shotgun (WGS) entry which is preliminary data.</text>
</comment>
<dbReference type="Pfam" id="PF03235">
    <property type="entry name" value="GmrSD_N"/>
    <property type="match status" value="1"/>
</dbReference>
<dbReference type="InterPro" id="IPR004919">
    <property type="entry name" value="GmrSD_N"/>
</dbReference>
<dbReference type="EMBL" id="DXCC01000014">
    <property type="protein sequence ID" value="HIZ15106.1"/>
    <property type="molecule type" value="Genomic_DNA"/>
</dbReference>
<proteinExistence type="predicted"/>
<evidence type="ECO:0000313" key="3">
    <source>
        <dbReference type="EMBL" id="HIZ15106.1"/>
    </source>
</evidence>
<dbReference type="Proteomes" id="UP000824014">
    <property type="component" value="Unassembled WGS sequence"/>
</dbReference>
<sequence>MDAIDIEDGLCSVVEQLYPHKQVMPHLWHVRWYNRWIRIATNYEPEVVRIYYAMCADGYLSLCIAPEGDPALGDLATFLYYKTCEKARLVWSSQDDNGVEWRICTYDVLIVTEEQFRQALTDFVGAVDAWITEYRQEIDIAIEDDAYDASLTEALVGNLREEVSLVDNLSLSAILHLAINIPTYQRIYCWEEKNVRRLLDDVMHGGHTYRMGTIILHRHDGVFDIIDGQQRLVTLSLILRKLGCKVSPLLNVRFNSAEANRYVAYNRSIIDEYIDRNVIGSRRDLVRRLLDGLEFSVLFLNTDNMDLAYTFFSNENSRGKALSDFDLLKAHHLRYVIDDRQAEYLAKHWDDMLSQASEKYEANLSKPYYRSLGLYVFRLRKWMNHETWDDFAAYKIKNEYEAAPIVAEIPPFGEQFGFNESIQGGAHFFAFVKQFTGRFELFSQTHEYQAIHRVDGRTHWWFRDVIETFLFAYYLKFGMEYLSEALVGISKIVLQFRVEYARANYDRLLEQAGHSGILPIIERATSPTFVLAGLYQQVKALPGVQMNLKPIALELQRLVRTHLGGLVQERIMIDAFKHIL</sequence>
<gene>
    <name evidence="3" type="ORF">H9816_04280</name>
</gene>
<reference evidence="3" key="2">
    <citation type="submission" date="2021-04" db="EMBL/GenBank/DDBJ databases">
        <authorList>
            <person name="Gilroy R."/>
        </authorList>
    </citation>
    <scope>NUCLEOTIDE SEQUENCE</scope>
    <source>
        <strain evidence="3">ChiHjej11B10-19426</strain>
    </source>
</reference>
<dbReference type="PANTHER" id="PTHR35149">
    <property type="entry name" value="SLL5132 PROTEIN"/>
    <property type="match status" value="1"/>
</dbReference>
<name>A0A9D2ILC4_9BACT</name>